<dbReference type="OrthoDB" id="5418639at2759"/>
<comment type="caution">
    <text evidence="2">The sequence shown here is derived from an EMBL/GenBank/DDBJ whole genome shotgun (WGS) entry which is preliminary data.</text>
</comment>
<dbReference type="Proteomes" id="UP000245207">
    <property type="component" value="Unassembled WGS sequence"/>
</dbReference>
<keyword evidence="3" id="KW-1185">Reference proteome</keyword>
<reference evidence="2 3" key="1">
    <citation type="journal article" date="2018" name="Mol. Plant">
        <title>The genome of Artemisia annua provides insight into the evolution of Asteraceae family and artemisinin biosynthesis.</title>
        <authorList>
            <person name="Shen Q."/>
            <person name="Zhang L."/>
            <person name="Liao Z."/>
            <person name="Wang S."/>
            <person name="Yan T."/>
            <person name="Shi P."/>
            <person name="Liu M."/>
            <person name="Fu X."/>
            <person name="Pan Q."/>
            <person name="Wang Y."/>
            <person name="Lv Z."/>
            <person name="Lu X."/>
            <person name="Zhang F."/>
            <person name="Jiang W."/>
            <person name="Ma Y."/>
            <person name="Chen M."/>
            <person name="Hao X."/>
            <person name="Li L."/>
            <person name="Tang Y."/>
            <person name="Lv G."/>
            <person name="Zhou Y."/>
            <person name="Sun X."/>
            <person name="Brodelius P.E."/>
            <person name="Rose J.K.C."/>
            <person name="Tang K."/>
        </authorList>
    </citation>
    <scope>NUCLEOTIDE SEQUENCE [LARGE SCALE GENOMIC DNA]</scope>
    <source>
        <strain evidence="3">cv. Huhao1</strain>
        <tissue evidence="2">Leaf</tissue>
    </source>
</reference>
<protein>
    <recommendedName>
        <fullName evidence="4">Zinc finger, GRF-type</fullName>
    </recommendedName>
</protein>
<evidence type="ECO:0000313" key="2">
    <source>
        <dbReference type="EMBL" id="PWA49795.1"/>
    </source>
</evidence>
<evidence type="ECO:0000256" key="1">
    <source>
        <dbReference type="SAM" id="Coils"/>
    </source>
</evidence>
<evidence type="ECO:0000313" key="3">
    <source>
        <dbReference type="Proteomes" id="UP000245207"/>
    </source>
</evidence>
<organism evidence="2 3">
    <name type="scientific">Artemisia annua</name>
    <name type="common">Sweet wormwood</name>
    <dbReference type="NCBI Taxonomy" id="35608"/>
    <lineage>
        <taxon>Eukaryota</taxon>
        <taxon>Viridiplantae</taxon>
        <taxon>Streptophyta</taxon>
        <taxon>Embryophyta</taxon>
        <taxon>Tracheophyta</taxon>
        <taxon>Spermatophyta</taxon>
        <taxon>Magnoliopsida</taxon>
        <taxon>eudicotyledons</taxon>
        <taxon>Gunneridae</taxon>
        <taxon>Pentapetalae</taxon>
        <taxon>asterids</taxon>
        <taxon>campanulids</taxon>
        <taxon>Asterales</taxon>
        <taxon>Asteraceae</taxon>
        <taxon>Asteroideae</taxon>
        <taxon>Anthemideae</taxon>
        <taxon>Artemisiinae</taxon>
        <taxon>Artemisia</taxon>
    </lineage>
</organism>
<gene>
    <name evidence="2" type="ORF">CTI12_AA478310</name>
</gene>
<dbReference type="PANTHER" id="PTHR33248">
    <property type="entry name" value="ZINC ION-BINDING PROTEIN"/>
    <property type="match status" value="1"/>
</dbReference>
<keyword evidence="1" id="KW-0175">Coiled coil</keyword>
<sequence length="147" mass="16746">MVHCPNCNAQSVIRTSWTTINPRRRFYCCSGSCGIINWYDPPMCPRAVQIIPDLLRSMNELQERCNELQARVDEQASKVRRLKWILGVLASAFVHRICYAFYENGICNGMPVMVFAMVNECVKEINVTIMPSILATNCQLKQGVTIQ</sequence>
<name>A0A2U1LLD3_ARTAN</name>
<accession>A0A2U1LLD3</accession>
<feature type="coiled-coil region" evidence="1">
    <location>
        <begin position="51"/>
        <end position="78"/>
    </location>
</feature>
<dbReference type="AlphaFoldDB" id="A0A2U1LLD3"/>
<dbReference type="EMBL" id="PKPP01008778">
    <property type="protein sequence ID" value="PWA49795.1"/>
    <property type="molecule type" value="Genomic_DNA"/>
</dbReference>
<evidence type="ECO:0008006" key="4">
    <source>
        <dbReference type="Google" id="ProtNLM"/>
    </source>
</evidence>
<proteinExistence type="predicted"/>